<keyword evidence="4" id="KW-1185">Reference proteome</keyword>
<evidence type="ECO:0000313" key="4">
    <source>
        <dbReference type="Proteomes" id="UP000289946"/>
    </source>
</evidence>
<evidence type="ECO:0000256" key="1">
    <source>
        <dbReference type="SAM" id="MobiDB-lite"/>
    </source>
</evidence>
<feature type="compositionally biased region" description="Basic and acidic residues" evidence="1">
    <location>
        <begin position="78"/>
        <end position="110"/>
    </location>
</feature>
<keyword evidence="2" id="KW-0472">Membrane</keyword>
<keyword evidence="2" id="KW-0812">Transmembrane</keyword>
<feature type="region of interest" description="Disordered" evidence="1">
    <location>
        <begin position="67"/>
        <end position="110"/>
    </location>
</feature>
<name>A0ABY0DGD8_9BRAD</name>
<feature type="transmembrane region" description="Helical" evidence="2">
    <location>
        <begin position="12"/>
        <end position="35"/>
    </location>
</feature>
<evidence type="ECO:0000313" key="3">
    <source>
        <dbReference type="EMBL" id="RXG91103.1"/>
    </source>
</evidence>
<dbReference type="EMBL" id="RDRA01000015">
    <property type="protein sequence ID" value="RXG91103.1"/>
    <property type="molecule type" value="Genomic_DNA"/>
</dbReference>
<protein>
    <submittedName>
        <fullName evidence="3">Uncharacterized protein</fullName>
    </submittedName>
</protein>
<organism evidence="3 4">
    <name type="scientific">Bradyrhizobium zhanjiangense</name>
    <dbReference type="NCBI Taxonomy" id="1325107"/>
    <lineage>
        <taxon>Bacteria</taxon>
        <taxon>Pseudomonadati</taxon>
        <taxon>Pseudomonadota</taxon>
        <taxon>Alphaproteobacteria</taxon>
        <taxon>Hyphomicrobiales</taxon>
        <taxon>Nitrobacteraceae</taxon>
        <taxon>Bradyrhizobium</taxon>
    </lineage>
</organism>
<dbReference type="Proteomes" id="UP000289946">
    <property type="component" value="Unassembled WGS sequence"/>
</dbReference>
<comment type="caution">
    <text evidence="3">The sequence shown here is derived from an EMBL/GenBank/DDBJ whole genome shotgun (WGS) entry which is preliminary data.</text>
</comment>
<evidence type="ECO:0000256" key="2">
    <source>
        <dbReference type="SAM" id="Phobius"/>
    </source>
</evidence>
<keyword evidence="2" id="KW-1133">Transmembrane helix</keyword>
<reference evidence="3 4" key="1">
    <citation type="submission" date="2018-10" db="EMBL/GenBank/DDBJ databases">
        <title>Bradyrhizobium sp. nov., isolated from effective nodules of peanut in China.</title>
        <authorList>
            <person name="Li Y."/>
        </authorList>
    </citation>
    <scope>NUCLEOTIDE SEQUENCE [LARGE SCALE GENOMIC DNA]</scope>
    <source>
        <strain evidence="3 4">CCBAU 51781</strain>
    </source>
</reference>
<gene>
    <name evidence="3" type="ORF">EAS62_25620</name>
</gene>
<accession>A0ABY0DGD8</accession>
<proteinExistence type="predicted"/>
<sequence length="110" mass="11531">MIAGTAFGWNWLVAAGIAPVLLSVLPCLVMCGLGLCMNRLIGRSCATSTSQSAANVGWQATNSPVLDQATADVAQGRGPDRNPGDAAERTRGEPAEIGNRRKETEHAINR</sequence>